<organism evidence="1 2">
    <name type="scientific">Thelephora terrestris</name>
    <dbReference type="NCBI Taxonomy" id="56493"/>
    <lineage>
        <taxon>Eukaryota</taxon>
        <taxon>Fungi</taxon>
        <taxon>Dikarya</taxon>
        <taxon>Basidiomycota</taxon>
        <taxon>Agaricomycotina</taxon>
        <taxon>Agaricomycetes</taxon>
        <taxon>Thelephorales</taxon>
        <taxon>Thelephoraceae</taxon>
        <taxon>Thelephora</taxon>
    </lineage>
</organism>
<dbReference type="EMBL" id="WIUZ02000005">
    <property type="protein sequence ID" value="KAF9787097.1"/>
    <property type="molecule type" value="Genomic_DNA"/>
</dbReference>
<reference evidence="1" key="1">
    <citation type="journal article" date="2020" name="Nat. Commun.">
        <title>Large-scale genome sequencing of mycorrhizal fungi provides insights into the early evolution of symbiotic traits.</title>
        <authorList>
            <person name="Miyauchi S."/>
            <person name="Kiss E."/>
            <person name="Kuo A."/>
            <person name="Drula E."/>
            <person name="Kohler A."/>
            <person name="Sanchez-Garcia M."/>
            <person name="Morin E."/>
            <person name="Andreopoulos B."/>
            <person name="Barry K.W."/>
            <person name="Bonito G."/>
            <person name="Buee M."/>
            <person name="Carver A."/>
            <person name="Chen C."/>
            <person name="Cichocki N."/>
            <person name="Clum A."/>
            <person name="Culley D."/>
            <person name="Crous P.W."/>
            <person name="Fauchery L."/>
            <person name="Girlanda M."/>
            <person name="Hayes R.D."/>
            <person name="Keri Z."/>
            <person name="LaButti K."/>
            <person name="Lipzen A."/>
            <person name="Lombard V."/>
            <person name="Magnuson J."/>
            <person name="Maillard F."/>
            <person name="Murat C."/>
            <person name="Nolan M."/>
            <person name="Ohm R.A."/>
            <person name="Pangilinan J."/>
            <person name="Pereira M.F."/>
            <person name="Perotto S."/>
            <person name="Peter M."/>
            <person name="Pfister S."/>
            <person name="Riley R."/>
            <person name="Sitrit Y."/>
            <person name="Stielow J.B."/>
            <person name="Szollosi G."/>
            <person name="Zifcakova L."/>
            <person name="Stursova M."/>
            <person name="Spatafora J.W."/>
            <person name="Tedersoo L."/>
            <person name="Vaario L.M."/>
            <person name="Yamada A."/>
            <person name="Yan M."/>
            <person name="Wang P."/>
            <person name="Xu J."/>
            <person name="Bruns T."/>
            <person name="Baldrian P."/>
            <person name="Vilgalys R."/>
            <person name="Dunand C."/>
            <person name="Henrissat B."/>
            <person name="Grigoriev I.V."/>
            <person name="Hibbett D."/>
            <person name="Nagy L.G."/>
            <person name="Martin F.M."/>
        </authorList>
    </citation>
    <scope>NUCLEOTIDE SEQUENCE</scope>
    <source>
        <strain evidence="1">UH-Tt-Lm1</strain>
    </source>
</reference>
<name>A0A9P6HHD4_9AGAM</name>
<dbReference type="Proteomes" id="UP000736335">
    <property type="component" value="Unassembled WGS sequence"/>
</dbReference>
<evidence type="ECO:0000313" key="1">
    <source>
        <dbReference type="EMBL" id="KAF9787097.1"/>
    </source>
</evidence>
<sequence length="188" mass="21160">MAYNTDDPRGLRRFHARTVIDERLAGARMDLTRLNGEIKVVERRIKATHIDAESIKARLDKMVTLAPDLEGLAKTVEDNHQAYDRELKSLRDDVDSALLILATRDNDSDIAELKQDMATFKKFYGPKTQFALEEHGRNIATLMSCFQYLYQLVYSAYAAGARQENQACATEASSPPHVDQEAKAVEAL</sequence>
<reference evidence="1" key="2">
    <citation type="submission" date="2020-11" db="EMBL/GenBank/DDBJ databases">
        <authorList>
            <consortium name="DOE Joint Genome Institute"/>
            <person name="Kuo A."/>
            <person name="Miyauchi S."/>
            <person name="Kiss E."/>
            <person name="Drula E."/>
            <person name="Kohler A."/>
            <person name="Sanchez-Garcia M."/>
            <person name="Andreopoulos B."/>
            <person name="Barry K.W."/>
            <person name="Bonito G."/>
            <person name="Buee M."/>
            <person name="Carver A."/>
            <person name="Chen C."/>
            <person name="Cichocki N."/>
            <person name="Clum A."/>
            <person name="Culley D."/>
            <person name="Crous P.W."/>
            <person name="Fauchery L."/>
            <person name="Girlanda M."/>
            <person name="Hayes R."/>
            <person name="Keri Z."/>
            <person name="Labutti K."/>
            <person name="Lipzen A."/>
            <person name="Lombard V."/>
            <person name="Magnuson J."/>
            <person name="Maillard F."/>
            <person name="Morin E."/>
            <person name="Murat C."/>
            <person name="Nolan M."/>
            <person name="Ohm R."/>
            <person name="Pangilinan J."/>
            <person name="Pereira M."/>
            <person name="Perotto S."/>
            <person name="Peter M."/>
            <person name="Riley R."/>
            <person name="Sitrit Y."/>
            <person name="Stielow B."/>
            <person name="Szollosi G."/>
            <person name="Zifcakova L."/>
            <person name="Stursova M."/>
            <person name="Spatafora J.W."/>
            <person name="Tedersoo L."/>
            <person name="Vaario L.-M."/>
            <person name="Yamada A."/>
            <person name="Yan M."/>
            <person name="Wang P."/>
            <person name="Xu J."/>
            <person name="Bruns T."/>
            <person name="Baldrian P."/>
            <person name="Vilgalys R."/>
            <person name="Henrissat B."/>
            <person name="Grigoriev I.V."/>
            <person name="Hibbett D."/>
            <person name="Nagy L.G."/>
            <person name="Martin F.M."/>
        </authorList>
    </citation>
    <scope>NUCLEOTIDE SEQUENCE</scope>
    <source>
        <strain evidence="1">UH-Tt-Lm1</strain>
    </source>
</reference>
<comment type="caution">
    <text evidence="1">The sequence shown here is derived from an EMBL/GenBank/DDBJ whole genome shotgun (WGS) entry which is preliminary data.</text>
</comment>
<gene>
    <name evidence="1" type="ORF">BJ322DRAFT_1107176</name>
</gene>
<keyword evidence="2" id="KW-1185">Reference proteome</keyword>
<evidence type="ECO:0000313" key="2">
    <source>
        <dbReference type="Proteomes" id="UP000736335"/>
    </source>
</evidence>
<accession>A0A9P6HHD4</accession>
<proteinExistence type="predicted"/>
<protein>
    <submittedName>
        <fullName evidence="1">Uncharacterized protein</fullName>
    </submittedName>
</protein>
<dbReference type="AlphaFoldDB" id="A0A9P6HHD4"/>